<dbReference type="SUPFAM" id="SSF46894">
    <property type="entry name" value="C-terminal effector domain of the bipartite response regulators"/>
    <property type="match status" value="1"/>
</dbReference>
<evidence type="ECO:0000256" key="4">
    <source>
        <dbReference type="ARBA" id="ARBA00023012"/>
    </source>
</evidence>
<feature type="domain" description="OmpR/PhoB-type" evidence="11">
    <location>
        <begin position="128"/>
        <end position="228"/>
    </location>
</feature>
<dbReference type="NCBIfam" id="NF008296">
    <property type="entry name" value="PRK11083.1"/>
    <property type="match status" value="1"/>
</dbReference>
<dbReference type="InterPro" id="IPR011006">
    <property type="entry name" value="CheY-like_superfamily"/>
</dbReference>
<dbReference type="SMART" id="SM00862">
    <property type="entry name" value="Trans_reg_C"/>
    <property type="match status" value="1"/>
</dbReference>
<dbReference type="PANTHER" id="PTHR48111">
    <property type="entry name" value="REGULATOR OF RPOS"/>
    <property type="match status" value="1"/>
</dbReference>
<dbReference type="Gene3D" id="6.10.250.690">
    <property type="match status" value="1"/>
</dbReference>
<dbReference type="Gene3D" id="3.40.50.2300">
    <property type="match status" value="1"/>
</dbReference>
<proteinExistence type="predicted"/>
<comment type="subcellular location">
    <subcellularLocation>
        <location evidence="1">Cytoplasm</location>
    </subcellularLocation>
</comment>
<dbReference type="Pfam" id="PF00072">
    <property type="entry name" value="Response_reg"/>
    <property type="match status" value="1"/>
</dbReference>
<dbReference type="CDD" id="cd00383">
    <property type="entry name" value="trans_reg_C"/>
    <property type="match status" value="1"/>
</dbReference>
<dbReference type="GO" id="GO:0042802">
    <property type="term" value="F:identical protein binding"/>
    <property type="evidence" value="ECO:0007669"/>
    <property type="project" value="UniProtKB-ARBA"/>
</dbReference>
<dbReference type="SMART" id="SM00448">
    <property type="entry name" value="REC"/>
    <property type="match status" value="1"/>
</dbReference>
<evidence type="ECO:0000256" key="7">
    <source>
        <dbReference type="ARBA" id="ARBA00023163"/>
    </source>
</evidence>
<keyword evidence="5" id="KW-0805">Transcription regulation</keyword>
<dbReference type="KEGG" id="mech:Q9L42_003685"/>
<keyword evidence="4" id="KW-0902">Two-component regulatory system</keyword>
<dbReference type="GO" id="GO:0045893">
    <property type="term" value="P:positive regulation of DNA-templated transcription"/>
    <property type="evidence" value="ECO:0007669"/>
    <property type="project" value="UniProtKB-ARBA"/>
</dbReference>
<dbReference type="GO" id="GO:0005829">
    <property type="term" value="C:cytosol"/>
    <property type="evidence" value="ECO:0007669"/>
    <property type="project" value="TreeGrafter"/>
</dbReference>
<keyword evidence="13" id="KW-1185">Reference proteome</keyword>
<evidence type="ECO:0000256" key="8">
    <source>
        <dbReference type="PROSITE-ProRule" id="PRU00169"/>
    </source>
</evidence>
<keyword evidence="2" id="KW-0963">Cytoplasm</keyword>
<dbReference type="Proteomes" id="UP001225378">
    <property type="component" value="Chromosome"/>
</dbReference>
<feature type="domain" description="Response regulatory" evidence="10">
    <location>
        <begin position="3"/>
        <end position="116"/>
    </location>
</feature>
<dbReference type="InterPro" id="IPR036388">
    <property type="entry name" value="WH-like_DNA-bd_sf"/>
</dbReference>
<evidence type="ECO:0000256" key="1">
    <source>
        <dbReference type="ARBA" id="ARBA00004496"/>
    </source>
</evidence>
<dbReference type="GO" id="GO:0032993">
    <property type="term" value="C:protein-DNA complex"/>
    <property type="evidence" value="ECO:0007669"/>
    <property type="project" value="TreeGrafter"/>
</dbReference>
<organism evidence="12 13">
    <name type="scientific">Methylomarinum roseum</name>
    <dbReference type="NCBI Taxonomy" id="3067653"/>
    <lineage>
        <taxon>Bacteria</taxon>
        <taxon>Pseudomonadati</taxon>
        <taxon>Pseudomonadota</taxon>
        <taxon>Gammaproteobacteria</taxon>
        <taxon>Methylococcales</taxon>
        <taxon>Methylococcaceae</taxon>
        <taxon>Methylomarinum</taxon>
    </lineage>
</organism>
<dbReference type="InterPro" id="IPR001867">
    <property type="entry name" value="OmpR/PhoB-type_DNA-bd"/>
</dbReference>
<dbReference type="EMBL" id="CP157743">
    <property type="protein sequence ID" value="XBS21235.1"/>
    <property type="molecule type" value="Genomic_DNA"/>
</dbReference>
<evidence type="ECO:0000259" key="10">
    <source>
        <dbReference type="PROSITE" id="PS50110"/>
    </source>
</evidence>
<dbReference type="PROSITE" id="PS50110">
    <property type="entry name" value="RESPONSE_REGULATORY"/>
    <property type="match status" value="1"/>
</dbReference>
<dbReference type="InterPro" id="IPR016032">
    <property type="entry name" value="Sig_transdc_resp-reg_C-effctor"/>
</dbReference>
<evidence type="ECO:0000256" key="2">
    <source>
        <dbReference type="ARBA" id="ARBA00022490"/>
    </source>
</evidence>
<dbReference type="PANTHER" id="PTHR48111:SF6">
    <property type="entry name" value="TRANSCRIPTIONAL REGULATORY PROTEIN CREB"/>
    <property type="match status" value="1"/>
</dbReference>
<evidence type="ECO:0000256" key="3">
    <source>
        <dbReference type="ARBA" id="ARBA00022553"/>
    </source>
</evidence>
<evidence type="ECO:0000256" key="9">
    <source>
        <dbReference type="PROSITE-ProRule" id="PRU01091"/>
    </source>
</evidence>
<evidence type="ECO:0000313" key="13">
    <source>
        <dbReference type="Proteomes" id="UP001225378"/>
    </source>
</evidence>
<evidence type="ECO:0000256" key="5">
    <source>
        <dbReference type="ARBA" id="ARBA00023015"/>
    </source>
</evidence>
<feature type="DNA-binding region" description="OmpR/PhoB-type" evidence="9">
    <location>
        <begin position="128"/>
        <end position="228"/>
    </location>
</feature>
<dbReference type="GO" id="GO:0000156">
    <property type="term" value="F:phosphorelay response regulator activity"/>
    <property type="evidence" value="ECO:0007669"/>
    <property type="project" value="TreeGrafter"/>
</dbReference>
<dbReference type="FunFam" id="3.40.50.2300:FF:000021">
    <property type="entry name" value="Two-component system response regulator KdpE"/>
    <property type="match status" value="1"/>
</dbReference>
<gene>
    <name evidence="12" type="primary">creB</name>
    <name evidence="12" type="ORF">Q9L42_003685</name>
</gene>
<sequence>MATILIVDDEPSIVDNTTFALETEGFKVKAASTGSEALQEMAGENFDLLILDIGLPDMNGFDLARQIRASSTIPLIFLTARSDEIDRVVGLELGGDDYVTKPFSPRELSARVKAVLRRTALKEPADTQSLLSNSAWFAIDKERFRISYRNTPLELSRTEYRLLQLLIQSPGRVYSREQLMDNAWEHGGISLERTVDTHIKTIRQKLKAVCPDDDPIVTHRGIGYSLRDER</sequence>
<dbReference type="RefSeq" id="WP_305909777.1">
    <property type="nucleotide sequence ID" value="NZ_CP157743.1"/>
</dbReference>
<protein>
    <submittedName>
        <fullName evidence="12">Two-component system response regulator CreB</fullName>
    </submittedName>
</protein>
<reference evidence="12 13" key="1">
    <citation type="journal article" date="2024" name="Microbiology">
        <title>Methylomarinum rosea sp. nov., a novel halophilic methanotrophic bacterium from the hypersaline Lake Elton.</title>
        <authorList>
            <person name="Suleimanov R.Z."/>
            <person name="Oshkin I.Y."/>
            <person name="Danilova O.V."/>
            <person name="Suzina N.E."/>
            <person name="Dedysh S.N."/>
        </authorList>
    </citation>
    <scope>NUCLEOTIDE SEQUENCE [LARGE SCALE GENOMIC DNA]</scope>
    <source>
        <strain evidence="12 13">Ch1-1</strain>
    </source>
</reference>
<dbReference type="PROSITE" id="PS51755">
    <property type="entry name" value="OMPR_PHOB"/>
    <property type="match status" value="1"/>
</dbReference>
<evidence type="ECO:0000259" key="11">
    <source>
        <dbReference type="PROSITE" id="PS51755"/>
    </source>
</evidence>
<evidence type="ECO:0000256" key="6">
    <source>
        <dbReference type="ARBA" id="ARBA00023125"/>
    </source>
</evidence>
<dbReference type="GO" id="GO:0000987">
    <property type="term" value="F:cis-regulatory region sequence-specific DNA binding"/>
    <property type="evidence" value="ECO:0007669"/>
    <property type="project" value="UniProtKB-ARBA"/>
</dbReference>
<dbReference type="Gene3D" id="1.10.10.10">
    <property type="entry name" value="Winged helix-like DNA-binding domain superfamily/Winged helix DNA-binding domain"/>
    <property type="match status" value="1"/>
</dbReference>
<accession>A0AAU7NW08</accession>
<keyword evidence="7" id="KW-0804">Transcription</keyword>
<keyword evidence="3 8" id="KW-0597">Phosphoprotein</keyword>
<dbReference type="AlphaFoldDB" id="A0AAU7NW08"/>
<feature type="modified residue" description="4-aspartylphosphate" evidence="8">
    <location>
        <position position="52"/>
    </location>
</feature>
<dbReference type="SUPFAM" id="SSF52172">
    <property type="entry name" value="CheY-like"/>
    <property type="match status" value="1"/>
</dbReference>
<dbReference type="InterPro" id="IPR001789">
    <property type="entry name" value="Sig_transdc_resp-reg_receiver"/>
</dbReference>
<evidence type="ECO:0000313" key="12">
    <source>
        <dbReference type="EMBL" id="XBS21235.1"/>
    </source>
</evidence>
<dbReference type="Pfam" id="PF00486">
    <property type="entry name" value="Trans_reg_C"/>
    <property type="match status" value="1"/>
</dbReference>
<name>A0AAU7NW08_9GAMM</name>
<keyword evidence="6 9" id="KW-0238">DNA-binding</keyword>
<dbReference type="InterPro" id="IPR039420">
    <property type="entry name" value="WalR-like"/>
</dbReference>